<reference evidence="2" key="1">
    <citation type="submission" date="2009-08" db="EMBL/GenBank/DDBJ databases">
        <authorList>
            <person name="Weinstock G."/>
            <person name="Sodergren E."/>
            <person name="Clifton S."/>
            <person name="Fulton L."/>
            <person name="Fulton B."/>
            <person name="Courtney L."/>
            <person name="Fronick C."/>
            <person name="Harrison M."/>
            <person name="Strong C."/>
            <person name="Farmer C."/>
            <person name="Delahaunty K."/>
            <person name="Markovic C."/>
            <person name="Hall O."/>
            <person name="Minx P."/>
            <person name="Tomlinson C."/>
            <person name="Mitreva M."/>
            <person name="Nelson J."/>
            <person name="Hou S."/>
            <person name="Wollam A."/>
            <person name="Pepin K.H."/>
            <person name="Johnson M."/>
            <person name="Bhonagiri V."/>
            <person name="Nash W.E."/>
            <person name="Warren W."/>
            <person name="Chinwalla A."/>
            <person name="Mardis E.R."/>
            <person name="Wilson R.K."/>
        </authorList>
    </citation>
    <scope>NUCLEOTIDE SEQUENCE [LARGE SCALE GENOMIC DNA]</scope>
    <source>
        <strain evidence="2">A2-165</strain>
    </source>
</reference>
<evidence type="ECO:0000256" key="1">
    <source>
        <dbReference type="SAM" id="Phobius"/>
    </source>
</evidence>
<dbReference type="AlphaFoldDB" id="C7H4D1"/>
<feature type="transmembrane region" description="Helical" evidence="1">
    <location>
        <begin position="12"/>
        <end position="32"/>
    </location>
</feature>
<keyword evidence="3" id="KW-1185">Reference proteome</keyword>
<name>C7H4D1_FAED2</name>
<keyword evidence="1" id="KW-0472">Membrane</keyword>
<dbReference type="EMBL" id="ACOP02000024">
    <property type="protein sequence ID" value="EEU97253.1"/>
    <property type="molecule type" value="Genomic_DNA"/>
</dbReference>
<dbReference type="STRING" id="411483.FAEPRAA2165_01144"/>
<keyword evidence="1" id="KW-0812">Transmembrane</keyword>
<dbReference type="HOGENOM" id="CLU_2568785_0_0_9"/>
<protein>
    <submittedName>
        <fullName evidence="2">Uncharacterized protein</fullName>
    </submittedName>
</protein>
<sequence length="81" mass="9766">MNSYNFKVLFLYIFTFCSHSVFPLFPSIHFLWHSLRKFLNPDGDNRYSAQSSAFFPEKSLDLFKNLSIPFIKFLSYWVQRQ</sequence>
<keyword evidence="1" id="KW-1133">Transmembrane helix</keyword>
<dbReference type="Proteomes" id="UP000004619">
    <property type="component" value="Unassembled WGS sequence"/>
</dbReference>
<proteinExistence type="predicted"/>
<comment type="caution">
    <text evidence="2">The sequence shown here is derived from an EMBL/GenBank/DDBJ whole genome shotgun (WGS) entry which is preliminary data.</text>
</comment>
<organism evidence="2 3">
    <name type="scientific">Faecalibacterium duncaniae (strain DSM 17677 / JCM 31915 / A2-165)</name>
    <name type="common">Faecalibacterium prausnitzii</name>
    <dbReference type="NCBI Taxonomy" id="411483"/>
    <lineage>
        <taxon>Bacteria</taxon>
        <taxon>Bacillati</taxon>
        <taxon>Bacillota</taxon>
        <taxon>Clostridia</taxon>
        <taxon>Eubacteriales</taxon>
        <taxon>Oscillospiraceae</taxon>
        <taxon>Faecalibacterium</taxon>
    </lineage>
</organism>
<evidence type="ECO:0000313" key="3">
    <source>
        <dbReference type="Proteomes" id="UP000004619"/>
    </source>
</evidence>
<gene>
    <name evidence="2" type="ORF">FAEPRAA2165_01144</name>
</gene>
<accession>C7H4D1</accession>
<evidence type="ECO:0000313" key="2">
    <source>
        <dbReference type="EMBL" id="EEU97253.1"/>
    </source>
</evidence>